<dbReference type="Pfam" id="PF15365">
    <property type="entry name" value="PNRC"/>
    <property type="match status" value="1"/>
</dbReference>
<dbReference type="GO" id="GO:0016071">
    <property type="term" value="P:mRNA metabolic process"/>
    <property type="evidence" value="ECO:0007669"/>
    <property type="project" value="UniProtKB-ARBA"/>
</dbReference>
<accession>A0AAQ3JL27</accession>
<reference evidence="2 3" key="1">
    <citation type="submission" date="2023-10" db="EMBL/GenBank/DDBJ databases">
        <title>Chromosome-scale genome assembly provides insights into flower coloration mechanisms of Canna indica.</title>
        <authorList>
            <person name="Li C."/>
        </authorList>
    </citation>
    <scope>NUCLEOTIDE SEQUENCE [LARGE SCALE GENOMIC DNA]</scope>
    <source>
        <tissue evidence="2">Flower</tissue>
    </source>
</reference>
<dbReference type="PANTHER" id="PTHR35306:SF1">
    <property type="entry name" value="VQ DOMAIN-CONTAINING PROTEIN"/>
    <property type="match status" value="1"/>
</dbReference>
<dbReference type="EMBL" id="CP136890">
    <property type="protein sequence ID" value="WOK91576.1"/>
    <property type="molecule type" value="Genomic_DNA"/>
</dbReference>
<feature type="region of interest" description="Disordered" evidence="1">
    <location>
        <begin position="45"/>
        <end position="89"/>
    </location>
</feature>
<evidence type="ECO:0000256" key="1">
    <source>
        <dbReference type="SAM" id="MobiDB-lite"/>
    </source>
</evidence>
<dbReference type="PANTHER" id="PTHR35306">
    <property type="entry name" value="BNAA03G57290D PROTEIN"/>
    <property type="match status" value="1"/>
</dbReference>
<keyword evidence="3" id="KW-1185">Reference proteome</keyword>
<dbReference type="Proteomes" id="UP001327560">
    <property type="component" value="Chromosome 1"/>
</dbReference>
<evidence type="ECO:0000313" key="3">
    <source>
        <dbReference type="Proteomes" id="UP001327560"/>
    </source>
</evidence>
<proteinExistence type="predicted"/>
<sequence length="183" mass="19798">MDAVVVVGQIRSQHYSRGKSQASGDFRGINCRSFESVAGILPSPRSRRCSCSNHPEPKSPNFYSEPPKHKRKRRACSQNSPPSPKGAAFTNNASCSELWAGPAYSNSPPPSSLPIPKFSLRPKRSVSLEINIPKSIVLLHSISKSAPSSPIGEPPSSACNFLFNAATATENLRRILQLDIADD</sequence>
<protein>
    <submittedName>
        <fullName evidence="2">Uncharacterized protein</fullName>
    </submittedName>
</protein>
<gene>
    <name evidence="2" type="ORF">Cni_G00267</name>
</gene>
<dbReference type="AlphaFoldDB" id="A0AAQ3JL27"/>
<organism evidence="2 3">
    <name type="scientific">Canna indica</name>
    <name type="common">Indian-shot</name>
    <dbReference type="NCBI Taxonomy" id="4628"/>
    <lineage>
        <taxon>Eukaryota</taxon>
        <taxon>Viridiplantae</taxon>
        <taxon>Streptophyta</taxon>
        <taxon>Embryophyta</taxon>
        <taxon>Tracheophyta</taxon>
        <taxon>Spermatophyta</taxon>
        <taxon>Magnoliopsida</taxon>
        <taxon>Liliopsida</taxon>
        <taxon>Zingiberales</taxon>
        <taxon>Cannaceae</taxon>
        <taxon>Canna</taxon>
    </lineage>
</organism>
<name>A0AAQ3JL27_9LILI</name>
<evidence type="ECO:0000313" key="2">
    <source>
        <dbReference type="EMBL" id="WOK91576.1"/>
    </source>
</evidence>
<dbReference type="InterPro" id="IPR028322">
    <property type="entry name" value="PNRC-like_rgn"/>
</dbReference>